<dbReference type="PANTHER" id="PTHR13035:SF0">
    <property type="entry name" value="PROTEIN N-TERMINAL GLUTAMINE AMIDOHYDROLASE"/>
    <property type="match status" value="1"/>
</dbReference>
<dbReference type="HOGENOM" id="CLU_091083_0_0_1"/>
<accession>S8EMF8</accession>
<protein>
    <recommendedName>
        <fullName evidence="4 8">Protein N-terminal glutamine amidohydrolase</fullName>
        <ecNumber evidence="3 8">3.5.1.122</ecNumber>
    </recommendedName>
    <alternativeName>
        <fullName evidence="6 8">Protein NH2-terminal glutamine deamidase</fullName>
    </alternativeName>
</protein>
<dbReference type="PANTHER" id="PTHR13035">
    <property type="entry name" value="PROTEIN N-TERMINAL GLUTAMINE AMIDOHYDROLASE"/>
    <property type="match status" value="1"/>
</dbReference>
<evidence type="ECO:0000313" key="11">
    <source>
        <dbReference type="Proteomes" id="UP000015241"/>
    </source>
</evidence>
<evidence type="ECO:0000256" key="7">
    <source>
        <dbReference type="ARBA" id="ARBA00048768"/>
    </source>
</evidence>
<evidence type="ECO:0000256" key="6">
    <source>
        <dbReference type="ARBA" id="ARBA00029677"/>
    </source>
</evidence>
<dbReference type="Gene3D" id="3.10.620.10">
    <property type="entry name" value="Protein N-terminal glutamine amidohydrolase, alpha beta roll"/>
    <property type="match status" value="1"/>
</dbReference>
<dbReference type="InterPro" id="IPR023128">
    <property type="entry name" value="Prot_N_Gln_amidohydro_ab_roll"/>
</dbReference>
<evidence type="ECO:0000259" key="9">
    <source>
        <dbReference type="Pfam" id="PF09764"/>
    </source>
</evidence>
<keyword evidence="5 8" id="KW-0378">Hydrolase</keyword>
<proteinExistence type="inferred from homology"/>
<evidence type="ECO:0000256" key="3">
    <source>
        <dbReference type="ARBA" id="ARBA00012718"/>
    </source>
</evidence>
<comment type="subunit">
    <text evidence="2 8">Monomer.</text>
</comment>
<dbReference type="GO" id="GO:0005829">
    <property type="term" value="C:cytosol"/>
    <property type="evidence" value="ECO:0007669"/>
    <property type="project" value="TreeGrafter"/>
</dbReference>
<name>S8EMF8_FOMSC</name>
<comment type="function">
    <text evidence="8">Mediates the side-chain deamidation of N-terminal glutamine residues to glutamate, an important step in N-end rule pathway of protein degradation. Conversion of the resulting N-terminal glutamine to glutamate renders the protein susceptible to arginylation, polyubiquitination and degradation as specified by the N-end rule. Does not act on substrates with internal or C-terminal glutamine and does not act on non-glutamine residues in any position.</text>
</comment>
<dbReference type="EMBL" id="KE504122">
    <property type="protein sequence ID" value="EPT06242.1"/>
    <property type="molecule type" value="Genomic_DNA"/>
</dbReference>
<evidence type="ECO:0000256" key="4">
    <source>
        <dbReference type="ARBA" id="ARBA00021247"/>
    </source>
</evidence>
<dbReference type="GO" id="GO:0008418">
    <property type="term" value="F:protein-N-terminal asparagine amidohydrolase activity"/>
    <property type="evidence" value="ECO:0007669"/>
    <property type="project" value="UniProtKB-UniRule"/>
</dbReference>
<dbReference type="Pfam" id="PF09764">
    <property type="entry name" value="Nt_Gln_amidase"/>
    <property type="match status" value="1"/>
</dbReference>
<comment type="similarity">
    <text evidence="1 8">Belongs to the NTAQ1 family.</text>
</comment>
<dbReference type="OrthoDB" id="191192at2759"/>
<reference evidence="10 11" key="1">
    <citation type="journal article" date="2012" name="Science">
        <title>The Paleozoic origin of enzymatic lignin decomposition reconstructed from 31 fungal genomes.</title>
        <authorList>
            <person name="Floudas D."/>
            <person name="Binder M."/>
            <person name="Riley R."/>
            <person name="Barry K."/>
            <person name="Blanchette R.A."/>
            <person name="Henrissat B."/>
            <person name="Martinez A.T."/>
            <person name="Otillar R."/>
            <person name="Spatafora J.W."/>
            <person name="Yadav J.S."/>
            <person name="Aerts A."/>
            <person name="Benoit I."/>
            <person name="Boyd A."/>
            <person name="Carlson A."/>
            <person name="Copeland A."/>
            <person name="Coutinho P.M."/>
            <person name="de Vries R.P."/>
            <person name="Ferreira P."/>
            <person name="Findley K."/>
            <person name="Foster B."/>
            <person name="Gaskell J."/>
            <person name="Glotzer D."/>
            <person name="Gorecki P."/>
            <person name="Heitman J."/>
            <person name="Hesse C."/>
            <person name="Hori C."/>
            <person name="Igarashi K."/>
            <person name="Jurgens J.A."/>
            <person name="Kallen N."/>
            <person name="Kersten P."/>
            <person name="Kohler A."/>
            <person name="Kuees U."/>
            <person name="Kumar T.K.A."/>
            <person name="Kuo A."/>
            <person name="LaButti K."/>
            <person name="Larrondo L.F."/>
            <person name="Lindquist E."/>
            <person name="Ling A."/>
            <person name="Lombard V."/>
            <person name="Lucas S."/>
            <person name="Lundell T."/>
            <person name="Martin R."/>
            <person name="McLaughlin D.J."/>
            <person name="Morgenstern I."/>
            <person name="Morin E."/>
            <person name="Murat C."/>
            <person name="Nagy L.G."/>
            <person name="Nolan M."/>
            <person name="Ohm R.A."/>
            <person name="Patyshakuliyeva A."/>
            <person name="Rokas A."/>
            <person name="Ruiz-Duenas F.J."/>
            <person name="Sabat G."/>
            <person name="Salamov A."/>
            <person name="Samejima M."/>
            <person name="Schmutz J."/>
            <person name="Slot J.C."/>
            <person name="St John F."/>
            <person name="Stenlid J."/>
            <person name="Sun H."/>
            <person name="Sun S."/>
            <person name="Syed K."/>
            <person name="Tsang A."/>
            <person name="Wiebenga A."/>
            <person name="Young D."/>
            <person name="Pisabarro A."/>
            <person name="Eastwood D.C."/>
            <person name="Martin F."/>
            <person name="Cullen D."/>
            <person name="Grigoriev I.V."/>
            <person name="Hibbett D.S."/>
        </authorList>
    </citation>
    <scope>NUCLEOTIDE SEQUENCE</scope>
    <source>
        <strain evidence="11">FP-58527</strain>
    </source>
</reference>
<dbReference type="EC" id="3.5.1.122" evidence="3 8"/>
<evidence type="ECO:0000256" key="1">
    <source>
        <dbReference type="ARBA" id="ARBA00008985"/>
    </source>
</evidence>
<keyword evidence="11" id="KW-1185">Reference proteome</keyword>
<evidence type="ECO:0000313" key="10">
    <source>
        <dbReference type="EMBL" id="EPT06242.1"/>
    </source>
</evidence>
<dbReference type="InterPro" id="IPR037132">
    <property type="entry name" value="N_Gln_amidohydro_ab_roll_sf"/>
</dbReference>
<evidence type="ECO:0000256" key="2">
    <source>
        <dbReference type="ARBA" id="ARBA00011245"/>
    </source>
</evidence>
<dbReference type="Proteomes" id="UP000015241">
    <property type="component" value="Unassembled WGS sequence"/>
</dbReference>
<dbReference type="STRING" id="743788.S8EMF8"/>
<sequence>MSAEQDQRAPPPLPPDSIYTPCYCEENVYLLAQAFASNAEADADWPWQAFVVFVSNHGKTVALWSQKAREGVVVWDYHVILVLRRRVQRAEQDPTHREDGQQRTEMAEDGWVYDYDTRLSVPSQWTEYVANTFPYVFDATFVVPPEYQSLFRVIPAEAYLDYFASDRSHMLKDASDPAPCYSSPPPTYAALRGKRARELGITNNLMDAYVVMVLNEQPSLEPGTPGAHAAAERIHPYGEVMSISRFLCWLGGDAWAGENAQ</sequence>
<feature type="domain" description="Protein N-terminal glutamine amidohydrolase alpha beta roll" evidence="9">
    <location>
        <begin position="19"/>
        <end position="234"/>
    </location>
</feature>
<dbReference type="GO" id="GO:0005634">
    <property type="term" value="C:nucleus"/>
    <property type="evidence" value="ECO:0007669"/>
    <property type="project" value="TreeGrafter"/>
</dbReference>
<dbReference type="InterPro" id="IPR039733">
    <property type="entry name" value="NTAQ1"/>
</dbReference>
<comment type="catalytic activity">
    <reaction evidence="7 8">
        <text>N-terminal L-glutaminyl-[protein] + H2O = N-terminal L-glutamyl-[protein] + NH4(+)</text>
        <dbReference type="Rhea" id="RHEA:50680"/>
        <dbReference type="Rhea" id="RHEA-COMP:12668"/>
        <dbReference type="Rhea" id="RHEA-COMP:12777"/>
        <dbReference type="ChEBI" id="CHEBI:15377"/>
        <dbReference type="ChEBI" id="CHEBI:28938"/>
        <dbReference type="ChEBI" id="CHEBI:64721"/>
        <dbReference type="ChEBI" id="CHEBI:64722"/>
        <dbReference type="EC" id="3.5.1.122"/>
    </reaction>
</comment>
<dbReference type="AlphaFoldDB" id="S8EMF8"/>
<dbReference type="GO" id="GO:0070773">
    <property type="term" value="F:protein-N-terminal glutamine amidohydrolase activity"/>
    <property type="evidence" value="ECO:0007669"/>
    <property type="project" value="UniProtKB-UniRule"/>
</dbReference>
<evidence type="ECO:0000256" key="8">
    <source>
        <dbReference type="RuleBase" id="RU367082"/>
    </source>
</evidence>
<gene>
    <name evidence="10" type="ORF">FOMPIDRAFT_133612</name>
</gene>
<dbReference type="eggNOG" id="KOG3261">
    <property type="taxonomic scope" value="Eukaryota"/>
</dbReference>
<evidence type="ECO:0000256" key="5">
    <source>
        <dbReference type="ARBA" id="ARBA00022801"/>
    </source>
</evidence>
<organism evidence="10 11">
    <name type="scientific">Fomitopsis schrenkii</name>
    <name type="common">Brown rot fungus</name>
    <dbReference type="NCBI Taxonomy" id="2126942"/>
    <lineage>
        <taxon>Eukaryota</taxon>
        <taxon>Fungi</taxon>
        <taxon>Dikarya</taxon>
        <taxon>Basidiomycota</taxon>
        <taxon>Agaricomycotina</taxon>
        <taxon>Agaricomycetes</taxon>
        <taxon>Polyporales</taxon>
        <taxon>Fomitopsis</taxon>
    </lineage>
</organism>
<dbReference type="InParanoid" id="S8EMF8"/>